<proteinExistence type="predicted"/>
<dbReference type="EMBL" id="CP104013">
    <property type="protein sequence ID" value="UYP48146.1"/>
    <property type="molecule type" value="Genomic_DNA"/>
</dbReference>
<keyword evidence="2" id="KW-1185">Reference proteome</keyword>
<evidence type="ECO:0000313" key="1">
    <source>
        <dbReference type="EMBL" id="UYP48146.1"/>
    </source>
</evidence>
<protein>
    <submittedName>
        <fullName evidence="1">Uncharacterized protein</fullName>
    </submittedName>
</protein>
<dbReference type="Proteomes" id="UP001208689">
    <property type="component" value="Chromosome"/>
</dbReference>
<name>A0ABY6HX90_9ARCH</name>
<reference evidence="1" key="1">
    <citation type="submission" date="2022-09" db="EMBL/GenBank/DDBJ databases">
        <title>Actin cytoskeleton and complex cell architecture in an #Asgard archaeon.</title>
        <authorList>
            <person name="Ponce Toledo R.I."/>
            <person name="Schleper C."/>
            <person name="Rodrigues Oliveira T."/>
            <person name="Wollweber F."/>
            <person name="Xu J."/>
            <person name="Rittmann S."/>
            <person name="Klingl A."/>
            <person name="Pilhofer M."/>
        </authorList>
    </citation>
    <scope>NUCLEOTIDE SEQUENCE</scope>
    <source>
        <strain evidence="1">B-35</strain>
    </source>
</reference>
<sequence length="52" mass="6319">MEKNKFVQDEYNNLRQRWLKTSDTQEGLNILEKMKLLKDDHPEINTKFCYGD</sequence>
<organism evidence="1 2">
    <name type="scientific">Candidatus Lokiarchaeum ossiferum</name>
    <dbReference type="NCBI Taxonomy" id="2951803"/>
    <lineage>
        <taxon>Archaea</taxon>
        <taxon>Promethearchaeati</taxon>
        <taxon>Promethearchaeota</taxon>
        <taxon>Promethearchaeia</taxon>
        <taxon>Promethearchaeales</taxon>
        <taxon>Promethearchaeaceae</taxon>
        <taxon>Candidatus Lokiarchaeum</taxon>
    </lineage>
</organism>
<gene>
    <name evidence="1" type="ORF">NEF87_004431</name>
</gene>
<evidence type="ECO:0000313" key="2">
    <source>
        <dbReference type="Proteomes" id="UP001208689"/>
    </source>
</evidence>
<accession>A0ABY6HX90</accession>